<feature type="binding site" evidence="19">
    <location>
        <begin position="140"/>
        <end position="142"/>
    </location>
    <ligand>
        <name>FAD</name>
        <dbReference type="ChEBI" id="CHEBI:57692"/>
    </ligand>
</feature>
<protein>
    <recommendedName>
        <fullName evidence="3 18">FAD:protein FMN transferase</fullName>
        <ecNumber evidence="2 18">2.7.1.180</ecNumber>
    </recommendedName>
    <alternativeName>
        <fullName evidence="15 18">Flavin transferase</fullName>
    </alternativeName>
</protein>
<comment type="similarity">
    <text evidence="1 18">Belongs to the ApbE family.</text>
</comment>
<comment type="cofactor">
    <cofactor evidence="20">
        <name>Mg(2+)</name>
        <dbReference type="ChEBI" id="CHEBI:18420"/>
    </cofactor>
    <cofactor evidence="20">
        <name>Mn(2+)</name>
        <dbReference type="ChEBI" id="CHEBI:29035"/>
    </cofactor>
    <text evidence="20">Magnesium. Can also use manganese.</text>
</comment>
<dbReference type="InterPro" id="IPR003374">
    <property type="entry name" value="ApbE-like_sf"/>
</dbReference>
<evidence type="ECO:0000256" key="15">
    <source>
        <dbReference type="ARBA" id="ARBA00031306"/>
    </source>
</evidence>
<keyword evidence="9" id="KW-0732">Signal</keyword>
<evidence type="ECO:0000256" key="19">
    <source>
        <dbReference type="PIRSR" id="PIRSR006268-1"/>
    </source>
</evidence>
<keyword evidence="22" id="KW-1185">Reference proteome</keyword>
<evidence type="ECO:0000256" key="10">
    <source>
        <dbReference type="ARBA" id="ARBA00022827"/>
    </source>
</evidence>
<keyword evidence="4" id="KW-1003">Cell membrane</keyword>
<dbReference type="PIRSF" id="PIRSF006268">
    <property type="entry name" value="ApbE"/>
    <property type="match status" value="1"/>
</dbReference>
<keyword evidence="14" id="KW-0449">Lipoprotein</keyword>
<evidence type="ECO:0000313" key="22">
    <source>
        <dbReference type="Proteomes" id="UP000483379"/>
    </source>
</evidence>
<dbReference type="Proteomes" id="UP000483379">
    <property type="component" value="Unassembled WGS sequence"/>
</dbReference>
<feature type="binding site" evidence="19">
    <location>
        <position position="206"/>
    </location>
    <ligand>
        <name>FAD</name>
        <dbReference type="ChEBI" id="CHEBI:57692"/>
    </ligand>
</feature>
<accession>A0A6M0K3B3</accession>
<feature type="binding site" evidence="19">
    <location>
        <position position="291"/>
    </location>
    <ligand>
        <name>FAD</name>
        <dbReference type="ChEBI" id="CHEBI:57692"/>
    </ligand>
</feature>
<name>A0A6M0K3B3_9GAMM</name>
<evidence type="ECO:0000256" key="18">
    <source>
        <dbReference type="PIRNR" id="PIRNR006268"/>
    </source>
</evidence>
<proteinExistence type="inferred from homology"/>
<keyword evidence="6 18" id="KW-0285">Flavoprotein</keyword>
<evidence type="ECO:0000256" key="7">
    <source>
        <dbReference type="ARBA" id="ARBA00022679"/>
    </source>
</evidence>
<evidence type="ECO:0000256" key="17">
    <source>
        <dbReference type="ARBA" id="ARBA00060485"/>
    </source>
</evidence>
<dbReference type="EC" id="2.7.1.180" evidence="2 18"/>
<comment type="subcellular location">
    <subcellularLocation>
        <location evidence="17">Cell inner membrane</location>
        <topology evidence="17">Lipid-anchor</topology>
        <orientation evidence="17">Periplasmic side</orientation>
    </subcellularLocation>
</comment>
<organism evidence="21 22">
    <name type="scientific">Thiorhodococcus minor</name>
    <dbReference type="NCBI Taxonomy" id="57489"/>
    <lineage>
        <taxon>Bacteria</taxon>
        <taxon>Pseudomonadati</taxon>
        <taxon>Pseudomonadota</taxon>
        <taxon>Gammaproteobacteria</taxon>
        <taxon>Chromatiales</taxon>
        <taxon>Chromatiaceae</taxon>
        <taxon>Thiorhodococcus</taxon>
    </lineage>
</organism>
<keyword evidence="13" id="KW-0564">Palmitate</keyword>
<feature type="binding site" evidence="19">
    <location>
        <position position="99"/>
    </location>
    <ligand>
        <name>FAD</name>
        <dbReference type="ChEBI" id="CHEBI:57692"/>
    </ligand>
</feature>
<keyword evidence="8 18" id="KW-0479">Metal-binding</keyword>
<dbReference type="PANTHER" id="PTHR30040:SF2">
    <property type="entry name" value="FAD:PROTEIN FMN TRANSFERASE"/>
    <property type="match status" value="1"/>
</dbReference>
<evidence type="ECO:0000256" key="4">
    <source>
        <dbReference type="ARBA" id="ARBA00022475"/>
    </source>
</evidence>
<dbReference type="GO" id="GO:0046872">
    <property type="term" value="F:metal ion binding"/>
    <property type="evidence" value="ECO:0007669"/>
    <property type="project" value="UniProtKB-UniRule"/>
</dbReference>
<evidence type="ECO:0000256" key="11">
    <source>
        <dbReference type="ARBA" id="ARBA00022842"/>
    </source>
</evidence>
<dbReference type="Pfam" id="PF02424">
    <property type="entry name" value="ApbE"/>
    <property type="match status" value="1"/>
</dbReference>
<sequence>MNLNFVLSFPPFFKPRRFERTSPSRRRNKSRLGLPLSAAVVLLAACTQQPDPVLEIDGPTMGTYYSVKIARPAEGLTAEDLRPKIEAVLNAVVAEISTYDETSELSRLNRNSSADWIPVSRHLLDVIAEGQRIAKLTDGAFDVTIGPLVNLWGFGPERPRDAVPTAAEIAAAKARVGWQKLALRDDPPAVRKARPDLYIDLSALGEGYGADRVAAWLDEQGVADYMVAVAGAIRAKGLNAKREPWAIAIEQPMPDRRAVHRVIPISDRALSTSGDYRNFFEKDGKHYSHEIDPQTGAPVGRQLGSVTVVGDVGMVVDGLATALMVLGAEKGPALADASGIAAYFIVREGETIRGFGSRDFQAVLKVAGGAE</sequence>
<keyword evidence="5" id="KW-0997">Cell inner membrane</keyword>
<dbReference type="EMBL" id="JAAIJQ010000065">
    <property type="protein sequence ID" value="NEV63879.1"/>
    <property type="molecule type" value="Genomic_DNA"/>
</dbReference>
<evidence type="ECO:0000256" key="14">
    <source>
        <dbReference type="ARBA" id="ARBA00023288"/>
    </source>
</evidence>
<feature type="binding site" evidence="20">
    <location>
        <position position="321"/>
    </location>
    <ligand>
        <name>Mg(2+)</name>
        <dbReference type="ChEBI" id="CHEBI:18420"/>
    </ligand>
</feature>
<evidence type="ECO:0000256" key="13">
    <source>
        <dbReference type="ARBA" id="ARBA00023139"/>
    </source>
</evidence>
<evidence type="ECO:0000256" key="8">
    <source>
        <dbReference type="ARBA" id="ARBA00022723"/>
    </source>
</evidence>
<dbReference type="AlphaFoldDB" id="A0A6M0K3B3"/>
<comment type="catalytic activity">
    <reaction evidence="16 18">
        <text>L-threonyl-[protein] + FAD = FMN-L-threonyl-[protein] + AMP + H(+)</text>
        <dbReference type="Rhea" id="RHEA:36847"/>
        <dbReference type="Rhea" id="RHEA-COMP:11060"/>
        <dbReference type="Rhea" id="RHEA-COMP:11061"/>
        <dbReference type="ChEBI" id="CHEBI:15378"/>
        <dbReference type="ChEBI" id="CHEBI:30013"/>
        <dbReference type="ChEBI" id="CHEBI:57692"/>
        <dbReference type="ChEBI" id="CHEBI:74257"/>
        <dbReference type="ChEBI" id="CHEBI:456215"/>
        <dbReference type="EC" id="2.7.1.180"/>
    </reaction>
</comment>
<dbReference type="FunFam" id="3.10.520.10:FF:000001">
    <property type="entry name" value="FAD:protein FMN transferase"/>
    <property type="match status" value="1"/>
</dbReference>
<gene>
    <name evidence="21" type="ORF">G3446_18640</name>
</gene>
<keyword evidence="12" id="KW-0472">Membrane</keyword>
<feature type="binding site" evidence="19">
    <location>
        <position position="200"/>
    </location>
    <ligand>
        <name>FAD</name>
        <dbReference type="ChEBI" id="CHEBI:57692"/>
    </ligand>
</feature>
<keyword evidence="7 18" id="KW-0808">Transferase</keyword>
<comment type="caution">
    <text evidence="21">The sequence shown here is derived from an EMBL/GenBank/DDBJ whole genome shotgun (WGS) entry which is preliminary data.</text>
</comment>
<dbReference type="Gene3D" id="3.10.520.10">
    <property type="entry name" value="ApbE-like domains"/>
    <property type="match status" value="1"/>
</dbReference>
<feature type="binding site" evidence="20">
    <location>
        <position position="203"/>
    </location>
    <ligand>
        <name>Mg(2+)</name>
        <dbReference type="ChEBI" id="CHEBI:18420"/>
    </ligand>
</feature>
<keyword evidence="11 18" id="KW-0460">Magnesium</keyword>
<dbReference type="GO" id="GO:0016740">
    <property type="term" value="F:transferase activity"/>
    <property type="evidence" value="ECO:0007669"/>
    <property type="project" value="UniProtKB-UniRule"/>
</dbReference>
<evidence type="ECO:0000313" key="21">
    <source>
        <dbReference type="EMBL" id="NEV63879.1"/>
    </source>
</evidence>
<dbReference type="GO" id="GO:0005886">
    <property type="term" value="C:plasma membrane"/>
    <property type="evidence" value="ECO:0007669"/>
    <property type="project" value="UniProtKB-SubCell"/>
</dbReference>
<evidence type="ECO:0000256" key="2">
    <source>
        <dbReference type="ARBA" id="ARBA00011955"/>
    </source>
</evidence>
<dbReference type="InterPro" id="IPR024932">
    <property type="entry name" value="ApbE"/>
</dbReference>
<evidence type="ECO:0000256" key="5">
    <source>
        <dbReference type="ARBA" id="ARBA00022519"/>
    </source>
</evidence>
<dbReference type="PANTHER" id="PTHR30040">
    <property type="entry name" value="THIAMINE BIOSYNTHESIS LIPOPROTEIN APBE"/>
    <property type="match status" value="1"/>
</dbReference>
<evidence type="ECO:0000256" key="16">
    <source>
        <dbReference type="ARBA" id="ARBA00048540"/>
    </source>
</evidence>
<evidence type="ECO:0000256" key="9">
    <source>
        <dbReference type="ARBA" id="ARBA00022729"/>
    </source>
</evidence>
<evidence type="ECO:0000256" key="20">
    <source>
        <dbReference type="PIRSR" id="PIRSR006268-2"/>
    </source>
</evidence>
<feature type="binding site" evidence="20">
    <location>
        <position position="317"/>
    </location>
    <ligand>
        <name>Mg(2+)</name>
        <dbReference type="ChEBI" id="CHEBI:18420"/>
    </ligand>
</feature>
<reference evidence="21 22" key="1">
    <citation type="submission" date="2020-02" db="EMBL/GenBank/DDBJ databases">
        <title>Genome sequences of Thiorhodococcus mannitoliphagus and Thiorhodococcus minor, purple sulfur photosynthetic bacteria in the gammaproteobacterial family, Chromatiaceae.</title>
        <authorList>
            <person name="Aviles F.A."/>
            <person name="Meyer T.E."/>
            <person name="Kyndt J.A."/>
        </authorList>
    </citation>
    <scope>NUCLEOTIDE SEQUENCE [LARGE SCALE GENOMIC DNA]</scope>
    <source>
        <strain evidence="21 22">DSM 11518</strain>
    </source>
</reference>
<feature type="binding site" evidence="19">
    <location>
        <position position="61"/>
    </location>
    <ligand>
        <name>FAD</name>
        <dbReference type="ChEBI" id="CHEBI:57692"/>
    </ligand>
</feature>
<evidence type="ECO:0000256" key="1">
    <source>
        <dbReference type="ARBA" id="ARBA00008282"/>
    </source>
</evidence>
<evidence type="ECO:0000256" key="3">
    <source>
        <dbReference type="ARBA" id="ARBA00016337"/>
    </source>
</evidence>
<keyword evidence="10 18" id="KW-0274">FAD</keyword>
<dbReference type="SUPFAM" id="SSF143631">
    <property type="entry name" value="ApbE-like"/>
    <property type="match status" value="1"/>
</dbReference>
<evidence type="ECO:0000256" key="6">
    <source>
        <dbReference type="ARBA" id="ARBA00022630"/>
    </source>
</evidence>
<evidence type="ECO:0000256" key="12">
    <source>
        <dbReference type="ARBA" id="ARBA00023136"/>
    </source>
</evidence>